<name>A0ABP9F264_9GAMM</name>
<dbReference type="RefSeq" id="WP_345335979.1">
    <property type="nucleotide sequence ID" value="NZ_BAABJZ010000089.1"/>
</dbReference>
<accession>A0ABP9F264</accession>
<reference evidence="2" key="1">
    <citation type="journal article" date="2019" name="Int. J. Syst. Evol. Microbiol.">
        <title>The Global Catalogue of Microorganisms (GCM) 10K type strain sequencing project: providing services to taxonomists for standard genome sequencing and annotation.</title>
        <authorList>
            <consortium name="The Broad Institute Genomics Platform"/>
            <consortium name="The Broad Institute Genome Sequencing Center for Infectious Disease"/>
            <person name="Wu L."/>
            <person name="Ma J."/>
        </authorList>
    </citation>
    <scope>NUCLEOTIDE SEQUENCE [LARGE SCALE GENOMIC DNA]</scope>
    <source>
        <strain evidence="2">JCM 18401</strain>
    </source>
</reference>
<dbReference type="Proteomes" id="UP001499988">
    <property type="component" value="Unassembled WGS sequence"/>
</dbReference>
<evidence type="ECO:0000313" key="2">
    <source>
        <dbReference type="Proteomes" id="UP001499988"/>
    </source>
</evidence>
<gene>
    <name evidence="1" type="ORF">GCM10023333_27360</name>
</gene>
<dbReference type="EMBL" id="BAABJZ010000089">
    <property type="protein sequence ID" value="GAA4892635.1"/>
    <property type="molecule type" value="Genomic_DNA"/>
</dbReference>
<protein>
    <submittedName>
        <fullName evidence="1">Uncharacterized protein</fullName>
    </submittedName>
</protein>
<organism evidence="1 2">
    <name type="scientific">Ferrimonas pelagia</name>
    <dbReference type="NCBI Taxonomy" id="1177826"/>
    <lineage>
        <taxon>Bacteria</taxon>
        <taxon>Pseudomonadati</taxon>
        <taxon>Pseudomonadota</taxon>
        <taxon>Gammaproteobacteria</taxon>
        <taxon>Alteromonadales</taxon>
        <taxon>Ferrimonadaceae</taxon>
        <taxon>Ferrimonas</taxon>
    </lineage>
</organism>
<evidence type="ECO:0000313" key="1">
    <source>
        <dbReference type="EMBL" id="GAA4892635.1"/>
    </source>
</evidence>
<comment type="caution">
    <text evidence="1">The sequence shown here is derived from an EMBL/GenBank/DDBJ whole genome shotgun (WGS) entry which is preliminary data.</text>
</comment>
<sequence length="77" mass="8554">MNGQRILTQAQTVTSLPSGIIRDHDSFLRISSVAANDEVYLTGKNGQCWVVRGNRAIPVKTSKNSIFVVCRRHLEAK</sequence>
<proteinExistence type="predicted"/>
<keyword evidence="2" id="KW-1185">Reference proteome</keyword>